<dbReference type="Pfam" id="PF01177">
    <property type="entry name" value="Asp_Glu_race"/>
    <property type="match status" value="1"/>
</dbReference>
<dbReference type="InterPro" id="IPR001920">
    <property type="entry name" value="Asp/Glu_race"/>
</dbReference>
<dbReference type="Gene3D" id="3.40.50.1860">
    <property type="match status" value="2"/>
</dbReference>
<reference evidence="4" key="1">
    <citation type="submission" date="2016-01" db="EMBL/GenBank/DDBJ databases">
        <authorList>
            <person name="Peeters C."/>
        </authorList>
    </citation>
    <scope>NUCLEOTIDE SEQUENCE [LARGE SCALE GENOMIC DNA]</scope>
</reference>
<dbReference type="InterPro" id="IPR015942">
    <property type="entry name" value="Asp/Glu/hydantoin_racemase"/>
</dbReference>
<dbReference type="NCBIfam" id="TIGR00035">
    <property type="entry name" value="asp_race"/>
    <property type="match status" value="1"/>
</dbReference>
<keyword evidence="2" id="KW-0413">Isomerase</keyword>
<name>A0A158GS42_CABCO</name>
<gene>
    <name evidence="3" type="ORF">AWB70_02429</name>
</gene>
<dbReference type="SUPFAM" id="SSF53681">
    <property type="entry name" value="Aspartate/glutamate racemase"/>
    <property type="match status" value="2"/>
</dbReference>
<comment type="similarity">
    <text evidence="1">Belongs to the aspartate/glutamate racemases family.</text>
</comment>
<accession>A0A158GS42</accession>
<dbReference type="PANTHER" id="PTHR21198:SF7">
    <property type="entry name" value="ASPARTATE-GLUTAMATE RACEMASE FAMILY"/>
    <property type="match status" value="1"/>
</dbReference>
<dbReference type="RefSeq" id="WP_053570085.1">
    <property type="nucleotide sequence ID" value="NZ_FCNY02000005.1"/>
</dbReference>
<dbReference type="PANTHER" id="PTHR21198">
    <property type="entry name" value="GLUTAMATE RACEMASE"/>
    <property type="match status" value="1"/>
</dbReference>
<keyword evidence="4" id="KW-1185">Reference proteome</keyword>
<organism evidence="3 4">
    <name type="scientific">Caballeronia cordobensis</name>
    <name type="common">Burkholderia cordobensis</name>
    <dbReference type="NCBI Taxonomy" id="1353886"/>
    <lineage>
        <taxon>Bacteria</taxon>
        <taxon>Pseudomonadati</taxon>
        <taxon>Pseudomonadota</taxon>
        <taxon>Betaproteobacteria</taxon>
        <taxon>Burkholderiales</taxon>
        <taxon>Burkholderiaceae</taxon>
        <taxon>Caballeronia</taxon>
    </lineage>
</organism>
<dbReference type="GO" id="GO:0047661">
    <property type="term" value="F:amino-acid racemase activity"/>
    <property type="evidence" value="ECO:0007669"/>
    <property type="project" value="InterPro"/>
</dbReference>
<dbReference type="Proteomes" id="UP000054740">
    <property type="component" value="Unassembled WGS sequence"/>
</dbReference>
<evidence type="ECO:0000256" key="1">
    <source>
        <dbReference type="ARBA" id="ARBA00007847"/>
    </source>
</evidence>
<sequence length="255" mass="26578">MMNDANDANETMTPLQRLGVLGGMGPLATADFLVKLIRATPAESDQEHMPVIVHNVPQVPDRSTAFLAGSDAPWPHLLDGLRTLEAAGCAAIAIPCNTAHVWHARLAKETARPVLHIGEAAVDALLRQCPGARRVGILATQATLQARIYHDPLAANGIESIAPHDPLQATHVSAAIGAVKAGRIDDARLLLTHAARVLIAGGADALLLACTEIPVALTGVSLGAPAIDPTDALARACVGWWLDARTEPAPLASQL</sequence>
<protein>
    <submittedName>
        <fullName evidence="3">Aspartate racemase</fullName>
    </submittedName>
</protein>
<dbReference type="EMBL" id="FCNY02000005">
    <property type="protein sequence ID" value="SAL34974.1"/>
    <property type="molecule type" value="Genomic_DNA"/>
</dbReference>
<evidence type="ECO:0000313" key="4">
    <source>
        <dbReference type="Proteomes" id="UP000054740"/>
    </source>
</evidence>
<evidence type="ECO:0000256" key="2">
    <source>
        <dbReference type="ARBA" id="ARBA00023235"/>
    </source>
</evidence>
<dbReference type="InterPro" id="IPR004380">
    <property type="entry name" value="Asp_race"/>
</dbReference>
<proteinExistence type="inferred from homology"/>
<evidence type="ECO:0000313" key="3">
    <source>
        <dbReference type="EMBL" id="SAL34974.1"/>
    </source>
</evidence>
<dbReference type="AlphaFoldDB" id="A0A158GS42"/>